<feature type="compositionally biased region" description="Basic and acidic residues" evidence="3">
    <location>
        <begin position="212"/>
        <end position="227"/>
    </location>
</feature>
<evidence type="ECO:0000313" key="6">
    <source>
        <dbReference type="EMBL" id="KAJ3428110.1"/>
    </source>
</evidence>
<feature type="region of interest" description="Disordered" evidence="3">
    <location>
        <begin position="1"/>
        <end position="41"/>
    </location>
</feature>
<feature type="compositionally biased region" description="Basic and acidic residues" evidence="3">
    <location>
        <begin position="270"/>
        <end position="303"/>
    </location>
</feature>
<feature type="compositionally biased region" description="Basic residues" evidence="3">
    <location>
        <begin position="304"/>
        <end position="328"/>
    </location>
</feature>
<name>A0AAV7YJE2_9EUKA</name>
<comment type="caution">
    <text evidence="6">The sequence shown here is derived from an EMBL/GenBank/DDBJ whole genome shotgun (WGS) entry which is preliminary data.</text>
</comment>
<dbReference type="GO" id="GO:0008270">
    <property type="term" value="F:zinc ion binding"/>
    <property type="evidence" value="ECO:0007669"/>
    <property type="project" value="UniProtKB-KW"/>
</dbReference>
<dbReference type="PROSITE" id="PS50119">
    <property type="entry name" value="ZF_BBOX"/>
    <property type="match status" value="1"/>
</dbReference>
<dbReference type="Proteomes" id="UP001146793">
    <property type="component" value="Unassembled WGS sequence"/>
</dbReference>
<feature type="compositionally biased region" description="Acidic residues" evidence="3">
    <location>
        <begin position="228"/>
        <end position="269"/>
    </location>
</feature>
<dbReference type="PROSITE" id="PS50089">
    <property type="entry name" value="ZF_RING_2"/>
    <property type="match status" value="1"/>
</dbReference>
<keyword evidence="2" id="KW-0862">Zinc</keyword>
<keyword evidence="1" id="KW-0479">Metal-binding</keyword>
<dbReference type="Pfam" id="PF13639">
    <property type="entry name" value="zf-RING_2"/>
    <property type="match status" value="1"/>
</dbReference>
<gene>
    <name evidence="6" type="ORF">M0812_25742</name>
</gene>
<dbReference type="AlphaFoldDB" id="A0AAV7YJE2"/>
<evidence type="ECO:0000259" key="5">
    <source>
        <dbReference type="PROSITE" id="PS50119"/>
    </source>
</evidence>
<feature type="region of interest" description="Disordered" evidence="3">
    <location>
        <begin position="154"/>
        <end position="192"/>
    </location>
</feature>
<dbReference type="PANTHER" id="PTHR46400:SF5">
    <property type="entry name" value="RING-TYPE DOMAIN-CONTAINING PROTEIN"/>
    <property type="match status" value="1"/>
</dbReference>
<accession>A0AAV7YJE2</accession>
<dbReference type="PANTHER" id="PTHR46400">
    <property type="entry name" value="RING/U-BOX SUPERFAMILY PROTEIN"/>
    <property type="match status" value="1"/>
</dbReference>
<evidence type="ECO:0000256" key="1">
    <source>
        <dbReference type="ARBA" id="ARBA00022723"/>
    </source>
</evidence>
<dbReference type="GO" id="GO:0046621">
    <property type="term" value="P:negative regulation of organ growth"/>
    <property type="evidence" value="ECO:0007669"/>
    <property type="project" value="InterPro"/>
</dbReference>
<keyword evidence="2" id="KW-0863">Zinc-finger</keyword>
<dbReference type="GO" id="GO:0016567">
    <property type="term" value="P:protein ubiquitination"/>
    <property type="evidence" value="ECO:0007669"/>
    <property type="project" value="InterPro"/>
</dbReference>
<reference evidence="6" key="1">
    <citation type="submission" date="2022-08" db="EMBL/GenBank/DDBJ databases">
        <title>Novel sulphate-reducing endosymbionts in the free-living metamonad Anaeramoeba.</title>
        <authorList>
            <person name="Jerlstrom-Hultqvist J."/>
            <person name="Cepicka I."/>
            <person name="Gallot-Lavallee L."/>
            <person name="Salas-Leiva D."/>
            <person name="Curtis B.A."/>
            <person name="Zahonova K."/>
            <person name="Pipaliya S."/>
            <person name="Dacks J."/>
            <person name="Roger A.J."/>
        </authorList>
    </citation>
    <scope>NUCLEOTIDE SEQUENCE</scope>
    <source>
        <strain evidence="6">Busselton2</strain>
    </source>
</reference>
<dbReference type="InterPro" id="IPR000315">
    <property type="entry name" value="Znf_B-box"/>
</dbReference>
<sequence length="709" mass="86242">MNKPKNCRKKRNKTVEEKLKRRKKKKNPESNDPKKLGETNIPVEQPTSQCELCKERKADFYCTKCEVHYCNNCEDKSHIPLMEKKHKEFIFKEPYIPQNQKTKQIEGDYYLAYYLQRQVYENFCSRSLGIHTLNTNTYSTFNLSKYFKNYQNFPEKKKPRNLRSKTKIRRSRRLNNNYYQNQTNSILTENIKPKENEEEIDKKNKNYKEVDKKKDEVKEKEKEKEKTENEEEKENEENEEKEDDEEKEEEKENIEEKENEEEEKENEEEEKGKEKEKDEKEELKEKKEIDNKIENEKVIEIKKEKRKIKRKRKRKKKRKRKRQRKRKGINQNGNGKEKEKIKITRLNYNLPSQFSRYHTKKNKKIKMRKKKSINSDYDPKYNEYYNFKKKNYEYYESYFSDHSEKNQFDFNDCEKKEFFQDLLNGNSFLDDSFKQKKISKILNENKEKIKEEKEEEDENKKDEKKKLLFKSLKKEKEQVEKAENVEKVEEEEKEKEVRKKEKTQIQEKKENVEKLEKIVKKKKRSRKNKRIINPNIRLLNYSLGNRRNYLTRLTSRSRRLMSSTFDNYEDTDYHPNLPTFPTLDNTNYLSYNQRTIITRSMGTNLSTFQTSEIDIDNMDYQQIIDLTEHMGKVSQGLLNNEIDQLNSFQITDDSIPKYKDEKCIICLMNFEMDNCITVLNCSHIFHKFCIKKWLINNKKCPICNNIVKI</sequence>
<feature type="compositionally biased region" description="Basic residues" evidence="3">
    <location>
        <begin position="157"/>
        <end position="173"/>
    </location>
</feature>
<feature type="domain" description="B box-type" evidence="5">
    <location>
        <begin position="45"/>
        <end position="91"/>
    </location>
</feature>
<dbReference type="InterPro" id="IPR013083">
    <property type="entry name" value="Znf_RING/FYVE/PHD"/>
</dbReference>
<feature type="compositionally biased region" description="Basic and acidic residues" evidence="3">
    <location>
        <begin position="27"/>
        <end position="37"/>
    </location>
</feature>
<evidence type="ECO:0000313" key="7">
    <source>
        <dbReference type="Proteomes" id="UP001146793"/>
    </source>
</evidence>
<organism evidence="6 7">
    <name type="scientific">Anaeramoeba flamelloides</name>
    <dbReference type="NCBI Taxonomy" id="1746091"/>
    <lineage>
        <taxon>Eukaryota</taxon>
        <taxon>Metamonada</taxon>
        <taxon>Anaeramoebidae</taxon>
        <taxon>Anaeramoeba</taxon>
    </lineage>
</organism>
<feature type="compositionally biased region" description="Polar residues" evidence="3">
    <location>
        <begin position="174"/>
        <end position="188"/>
    </location>
</feature>
<dbReference type="CDD" id="cd19757">
    <property type="entry name" value="Bbox1"/>
    <property type="match status" value="1"/>
</dbReference>
<dbReference type="InterPro" id="IPR033276">
    <property type="entry name" value="BB"/>
</dbReference>
<dbReference type="EMBL" id="JANTQA010000060">
    <property type="protein sequence ID" value="KAJ3428110.1"/>
    <property type="molecule type" value="Genomic_DNA"/>
</dbReference>
<dbReference type="CDD" id="cd16448">
    <property type="entry name" value="RING-H2"/>
    <property type="match status" value="1"/>
</dbReference>
<dbReference type="SUPFAM" id="SSF57850">
    <property type="entry name" value="RING/U-box"/>
    <property type="match status" value="1"/>
</dbReference>
<feature type="region of interest" description="Disordered" evidence="3">
    <location>
        <begin position="480"/>
        <end position="499"/>
    </location>
</feature>
<evidence type="ECO:0000256" key="2">
    <source>
        <dbReference type="PROSITE-ProRule" id="PRU00024"/>
    </source>
</evidence>
<dbReference type="GO" id="GO:0004842">
    <property type="term" value="F:ubiquitin-protein transferase activity"/>
    <property type="evidence" value="ECO:0007669"/>
    <property type="project" value="InterPro"/>
</dbReference>
<feature type="compositionally biased region" description="Basic residues" evidence="3">
    <location>
        <begin position="1"/>
        <end position="12"/>
    </location>
</feature>
<feature type="region of interest" description="Disordered" evidence="3">
    <location>
        <begin position="212"/>
        <end position="341"/>
    </location>
</feature>
<protein>
    <submittedName>
        <fullName evidence="6">Ring/u-box superfamily protein</fullName>
    </submittedName>
</protein>
<feature type="domain" description="RING-type" evidence="4">
    <location>
        <begin position="663"/>
        <end position="704"/>
    </location>
</feature>
<dbReference type="SMART" id="SM00184">
    <property type="entry name" value="RING"/>
    <property type="match status" value="1"/>
</dbReference>
<evidence type="ECO:0000259" key="4">
    <source>
        <dbReference type="PROSITE" id="PS50089"/>
    </source>
</evidence>
<proteinExistence type="predicted"/>
<dbReference type="Gene3D" id="3.30.40.10">
    <property type="entry name" value="Zinc/RING finger domain, C3HC4 (zinc finger)"/>
    <property type="match status" value="1"/>
</dbReference>
<evidence type="ECO:0000256" key="3">
    <source>
        <dbReference type="SAM" id="MobiDB-lite"/>
    </source>
</evidence>
<dbReference type="InterPro" id="IPR001841">
    <property type="entry name" value="Znf_RING"/>
</dbReference>